<evidence type="ECO:0000313" key="4">
    <source>
        <dbReference type="Proteomes" id="UP000192775"/>
    </source>
</evidence>
<protein>
    <submittedName>
        <fullName evidence="3">Uncharacterized protein</fullName>
    </submittedName>
</protein>
<feature type="signal peptide" evidence="2">
    <location>
        <begin position="1"/>
        <end position="20"/>
    </location>
</feature>
<sequence>MLGMVPVALAVVMVAGCASSDDSLDQATAATLQSAVVQVADHASAGDTTGALASLDQLQASLDAAEAAGTITADRVQIVQQNIDLVRSDLQPAGETTTPEETTAPETVSTDPAPSEETTPAEETAPSDESDDKGPGGDKPNKGPGNNNGNGNGKGGGPGKK</sequence>
<dbReference type="KEGG" id="cphy:B5808_16555"/>
<gene>
    <name evidence="3" type="ORF">B5808_16555</name>
</gene>
<feature type="compositionally biased region" description="Basic and acidic residues" evidence="1">
    <location>
        <begin position="132"/>
        <end position="141"/>
    </location>
</feature>
<evidence type="ECO:0000313" key="3">
    <source>
        <dbReference type="EMBL" id="ARJ06653.1"/>
    </source>
</evidence>
<dbReference type="STRING" id="1619308.B5808_16555"/>
<keyword evidence="4" id="KW-1185">Reference proteome</keyword>
<name>A0A1X9LN82_9MICO</name>
<organism evidence="3 4">
    <name type="scientific">Cnuibacter physcomitrellae</name>
    <dbReference type="NCBI Taxonomy" id="1619308"/>
    <lineage>
        <taxon>Bacteria</taxon>
        <taxon>Bacillati</taxon>
        <taxon>Actinomycetota</taxon>
        <taxon>Actinomycetes</taxon>
        <taxon>Micrococcales</taxon>
        <taxon>Microbacteriaceae</taxon>
        <taxon>Cnuibacter</taxon>
    </lineage>
</organism>
<dbReference type="EMBL" id="CP020715">
    <property type="protein sequence ID" value="ARJ06653.1"/>
    <property type="molecule type" value="Genomic_DNA"/>
</dbReference>
<keyword evidence="2" id="KW-0732">Signal</keyword>
<reference evidence="3 4" key="1">
    <citation type="submission" date="2017-04" db="EMBL/GenBank/DDBJ databases">
        <authorList>
            <person name="Afonso C.L."/>
            <person name="Miller P.J."/>
            <person name="Scott M.A."/>
            <person name="Spackman E."/>
            <person name="Goraichik I."/>
            <person name="Dimitrov K.M."/>
            <person name="Suarez D.L."/>
            <person name="Swayne D.E."/>
        </authorList>
    </citation>
    <scope>NUCLEOTIDE SEQUENCE [LARGE SCALE GENOMIC DNA]</scope>
    <source>
        <strain evidence="4">XA(T)</strain>
    </source>
</reference>
<dbReference type="AlphaFoldDB" id="A0A1X9LN82"/>
<feature type="region of interest" description="Disordered" evidence="1">
    <location>
        <begin position="87"/>
        <end position="161"/>
    </location>
</feature>
<evidence type="ECO:0000256" key="1">
    <source>
        <dbReference type="SAM" id="MobiDB-lite"/>
    </source>
</evidence>
<accession>A0A1X9LN82</accession>
<feature type="compositionally biased region" description="Low complexity" evidence="1">
    <location>
        <begin position="95"/>
        <end position="124"/>
    </location>
</feature>
<feature type="chain" id="PRO_5043825771" evidence="2">
    <location>
        <begin position="21"/>
        <end position="161"/>
    </location>
</feature>
<proteinExistence type="predicted"/>
<evidence type="ECO:0000256" key="2">
    <source>
        <dbReference type="SAM" id="SignalP"/>
    </source>
</evidence>
<feature type="compositionally biased region" description="Gly residues" evidence="1">
    <location>
        <begin position="146"/>
        <end position="161"/>
    </location>
</feature>
<dbReference type="Proteomes" id="UP000192775">
    <property type="component" value="Chromosome"/>
</dbReference>